<sequence length="70" mass="7881">MVRSVDERARMSEIVERLCAAYPTMTPAAVAEVVNDLHARFRGAPVREYVPLFVERDARLALDELSVSYA</sequence>
<keyword evidence="2" id="KW-1185">Reference proteome</keyword>
<reference evidence="1 2" key="1">
    <citation type="submission" date="2016-12" db="EMBL/GenBank/DDBJ databases">
        <title>The new phylogeny of genus Mycobacterium.</title>
        <authorList>
            <person name="Tortoli E."/>
            <person name="Trovato A."/>
            <person name="Cirillo D.M."/>
        </authorList>
    </citation>
    <scope>NUCLEOTIDE SEQUENCE [LARGE SCALE GENOMIC DNA]</scope>
    <source>
        <strain evidence="1 2">DSM 44223</strain>
    </source>
</reference>
<protein>
    <recommendedName>
        <fullName evidence="3">Mutator family transposase</fullName>
    </recommendedName>
</protein>
<dbReference type="Gene3D" id="1.10.8.1060">
    <property type="entry name" value="Corynebacterium glutamicum thioredoxin-dependent arsenate reductase, N-terminal domain"/>
    <property type="match status" value="1"/>
</dbReference>
<organism evidence="1 2">
    <name type="scientific">Mycolicibacterium rhodesiae</name>
    <name type="common">Mycobacterium rhodesiae</name>
    <dbReference type="NCBI Taxonomy" id="36814"/>
    <lineage>
        <taxon>Bacteria</taxon>
        <taxon>Bacillati</taxon>
        <taxon>Actinomycetota</taxon>
        <taxon>Actinomycetes</taxon>
        <taxon>Mycobacteriales</taxon>
        <taxon>Mycobacteriaceae</taxon>
        <taxon>Mycolicibacterium</taxon>
    </lineage>
</organism>
<evidence type="ECO:0000313" key="2">
    <source>
        <dbReference type="Proteomes" id="UP000192534"/>
    </source>
</evidence>
<dbReference type="OrthoDB" id="4277148at2"/>
<dbReference type="NCBIfam" id="NF046112">
    <property type="entry name" value="MSMEG_6209_Nter"/>
    <property type="match status" value="1"/>
</dbReference>
<dbReference type="RefSeq" id="WP_083116605.1">
    <property type="nucleotide sequence ID" value="NZ_JACKUO010000024.1"/>
</dbReference>
<name>A0A1X0J4B5_MYCRH</name>
<dbReference type="EMBL" id="MVIH01000001">
    <property type="protein sequence ID" value="ORB56928.1"/>
    <property type="molecule type" value="Genomic_DNA"/>
</dbReference>
<dbReference type="Proteomes" id="UP000192534">
    <property type="component" value="Unassembled WGS sequence"/>
</dbReference>
<comment type="caution">
    <text evidence="1">The sequence shown here is derived from an EMBL/GenBank/DDBJ whole genome shotgun (WGS) entry which is preliminary data.</text>
</comment>
<dbReference type="AlphaFoldDB" id="A0A1X0J4B5"/>
<evidence type="ECO:0000313" key="1">
    <source>
        <dbReference type="EMBL" id="ORB56928.1"/>
    </source>
</evidence>
<gene>
    <name evidence="1" type="ORF">BST42_00445</name>
</gene>
<accession>A0A1X0J4B5</accession>
<proteinExistence type="predicted"/>
<evidence type="ECO:0008006" key="3">
    <source>
        <dbReference type="Google" id="ProtNLM"/>
    </source>
</evidence>